<geneLocation type="plasmid" evidence="1 2">
    <name>CP1</name>
</geneLocation>
<keyword evidence="1" id="KW-0614">Plasmid</keyword>
<proteinExistence type="predicted"/>
<dbReference type="SMR" id="Q9RZH7"/>
<dbReference type="SUPFAM" id="SSF52402">
    <property type="entry name" value="Adenine nucleotide alpha hydrolases-like"/>
    <property type="match status" value="1"/>
</dbReference>
<evidence type="ECO:0000313" key="2">
    <source>
        <dbReference type="Proteomes" id="UP000002524"/>
    </source>
</evidence>
<dbReference type="GeneID" id="69519401"/>
<dbReference type="Gene3D" id="3.40.50.620">
    <property type="entry name" value="HUPs"/>
    <property type="match status" value="1"/>
</dbReference>
<dbReference type="AlphaFoldDB" id="Q9RZH7"/>
<dbReference type="EnsemblBacteria" id="AAF12682">
    <property type="protein sequence ID" value="AAF12682"/>
    <property type="gene ID" value="DR_C0007"/>
</dbReference>
<dbReference type="HOGENOM" id="CLU_048552_0_0_0"/>
<dbReference type="InParanoid" id="Q9RZH7"/>
<gene>
    <name evidence="1" type="ordered locus">DR_C0007</name>
</gene>
<name>Q9RZH7_DEIRA</name>
<keyword evidence="2" id="KW-1185">Reference proteome</keyword>
<organism evidence="1 2">
    <name type="scientific">Deinococcus radiodurans (strain ATCC 13939 / DSM 20539 / JCM 16871 / CCUG 27074 / LMG 4051 / NBRC 15346 / NCIMB 9279 / VKM B-1422 / R1)</name>
    <dbReference type="NCBI Taxonomy" id="243230"/>
    <lineage>
        <taxon>Bacteria</taxon>
        <taxon>Thermotogati</taxon>
        <taxon>Deinococcota</taxon>
        <taxon>Deinococci</taxon>
        <taxon>Deinococcales</taxon>
        <taxon>Deinococcaceae</taxon>
        <taxon>Deinococcus</taxon>
    </lineage>
</organism>
<reference evidence="1 2" key="1">
    <citation type="journal article" date="1999" name="Science">
        <title>Genome sequence of the radioresistant bacterium Deinococcus radiodurans R1.</title>
        <authorList>
            <person name="White O."/>
            <person name="Eisen J.A."/>
            <person name="Heidelberg J.F."/>
            <person name="Hickey E.K."/>
            <person name="Peterson J.D."/>
            <person name="Dodson R.J."/>
            <person name="Haft D.H."/>
            <person name="Gwinn M.L."/>
            <person name="Nelson W.C."/>
            <person name="Richardson D.L."/>
            <person name="Moffat K.S."/>
            <person name="Qin H."/>
            <person name="Jiang L."/>
            <person name="Pamphile W."/>
            <person name="Crosby M."/>
            <person name="Shen M."/>
            <person name="Vamathevan J.J."/>
            <person name="Lam P."/>
            <person name="McDonald L."/>
            <person name="Utterback T."/>
            <person name="Zalewski C."/>
            <person name="Makarova K.S."/>
            <person name="Aravind L."/>
            <person name="Daly M.J."/>
            <person name="Minton K.W."/>
            <person name="Fleischmann R.D."/>
            <person name="Ketchum K.A."/>
            <person name="Nelson K.E."/>
            <person name="Salzberg S."/>
            <person name="Smith H.O."/>
            <person name="Venter J.C."/>
            <person name="Fraser C.M."/>
        </authorList>
    </citation>
    <scope>NUCLEOTIDE SEQUENCE [LARGE SCALE GENOMIC DNA]</scope>
    <source>
        <strain evidence="2">ATCC 13939 / DSM 20539 / JCM 16871 / LMG 4051 / NBRC 15346 / NCIMB 9279 / R1 / VKM B-1422</strain>
        <plasmid evidence="2">Plasmid CP1</plasmid>
    </source>
</reference>
<dbReference type="PIR" id="F75635">
    <property type="entry name" value="F75635"/>
</dbReference>
<dbReference type="KEGG" id="dra:DR_C0007"/>
<dbReference type="RefSeq" id="WP_010884099.1">
    <property type="nucleotide sequence ID" value="NC_000959.1"/>
</dbReference>
<protein>
    <recommendedName>
        <fullName evidence="3">7-cyano-7-deazaguanine synthase</fullName>
    </recommendedName>
</protein>
<evidence type="ECO:0008006" key="3">
    <source>
        <dbReference type="Google" id="ProtNLM"/>
    </source>
</evidence>
<sequence>MRHFLCTPNPPAAVSNGSTIVALYGRRLNTHQVGIGASLREAVIRKRWPIPSQSWDFLSFTLSVLAADLSSPRSESPDGWTRELSLTISVTDADLWNAQARALEEALAYLTTDRWSITFSPGGYQYQPKEPIGPLIEDCVALLSGGLDSLVGMIDLVAEGHNPLAVSQLVAGDAAKQREIATDLGRTTHLQLNHAAECPTPGEDSQRSRTLIFLAYAVLAATATTRFQQARAVPIYINENGFIALNPPLTPMRIGSLSTRTAHPVFLQQLQAVLQAVGLNVALINPYALKTKGEMLTECANQTVLSRWASATTSCGRYRRFGYKHCGRCIPCQVRRAAFLAWGQPDRTEYVFYPLGQNDDSHALFDDVRSLALAIITVEQEGVQRFLGASLSDRRIGDRAAMEAMVKRSMEELGALHRLLKVP</sequence>
<dbReference type="EMBL" id="AE001827">
    <property type="protein sequence ID" value="AAF12682.1"/>
    <property type="molecule type" value="Genomic_DNA"/>
</dbReference>
<dbReference type="Proteomes" id="UP000002524">
    <property type="component" value="Plasmid CP1"/>
</dbReference>
<dbReference type="NCBIfam" id="NF041925">
    <property type="entry name" value="QatC"/>
    <property type="match status" value="1"/>
</dbReference>
<accession>Q9RZH7</accession>
<dbReference type="InterPro" id="IPR014729">
    <property type="entry name" value="Rossmann-like_a/b/a_fold"/>
</dbReference>
<dbReference type="OrthoDB" id="9789567at2"/>
<evidence type="ECO:0000313" key="1">
    <source>
        <dbReference type="EMBL" id="AAF12682.1"/>
    </source>
</evidence>
<dbReference type="InterPro" id="IPR049676">
    <property type="entry name" value="QatC"/>
</dbReference>